<evidence type="ECO:0000259" key="3">
    <source>
        <dbReference type="PROSITE" id="PS50263"/>
    </source>
</evidence>
<feature type="chain" id="PRO_5047298488" evidence="2">
    <location>
        <begin position="20"/>
        <end position="302"/>
    </location>
</feature>
<reference evidence="5" key="1">
    <citation type="journal article" date="2023" name="Mar. Drugs">
        <title>Gemmata algarum, a Novel Planctomycete Isolated from an Algal Mat, Displays Antimicrobial Activity.</title>
        <authorList>
            <person name="Kumar G."/>
            <person name="Kallscheuer N."/>
            <person name="Kashif M."/>
            <person name="Ahamad S."/>
            <person name="Jagadeeshwari U."/>
            <person name="Pannikurungottu S."/>
            <person name="Haufschild T."/>
            <person name="Kabuu M."/>
            <person name="Sasikala C."/>
            <person name="Jogler C."/>
            <person name="Ramana C."/>
        </authorList>
    </citation>
    <scope>NUCLEOTIDE SEQUENCE [LARGE SCALE GENOMIC DNA]</scope>
    <source>
        <strain evidence="5">JC673</strain>
    </source>
</reference>
<dbReference type="InterPro" id="IPR003010">
    <property type="entry name" value="C-N_Hydrolase"/>
</dbReference>
<evidence type="ECO:0000256" key="1">
    <source>
        <dbReference type="ARBA" id="ARBA00022801"/>
    </source>
</evidence>
<keyword evidence="1 4" id="KW-0378">Hydrolase</keyword>
<dbReference type="Gene3D" id="3.60.110.10">
    <property type="entry name" value="Carbon-nitrogen hydrolase"/>
    <property type="match status" value="1"/>
</dbReference>
<evidence type="ECO:0000313" key="4">
    <source>
        <dbReference type="EMBL" id="MDY3562983.1"/>
    </source>
</evidence>
<dbReference type="SUPFAM" id="SSF56317">
    <property type="entry name" value="Carbon-nitrogen hydrolase"/>
    <property type="match status" value="1"/>
</dbReference>
<dbReference type="Pfam" id="PF00795">
    <property type="entry name" value="CN_hydrolase"/>
    <property type="match status" value="1"/>
</dbReference>
<evidence type="ECO:0000313" key="5">
    <source>
        <dbReference type="Proteomes" id="UP001272242"/>
    </source>
</evidence>
<dbReference type="CDD" id="cd07197">
    <property type="entry name" value="nitrilase"/>
    <property type="match status" value="1"/>
</dbReference>
<protein>
    <submittedName>
        <fullName evidence="4">Carbon-nitrogen hydrolase family protein</fullName>
    </submittedName>
</protein>
<dbReference type="InterPro" id="IPR036526">
    <property type="entry name" value="C-N_Hydrolase_sf"/>
</dbReference>
<feature type="domain" description="CN hydrolase" evidence="3">
    <location>
        <begin position="36"/>
        <end position="300"/>
    </location>
</feature>
<comment type="caution">
    <text evidence="4">The sequence shown here is derived from an EMBL/GenBank/DDBJ whole genome shotgun (WGS) entry which is preliminary data.</text>
</comment>
<keyword evidence="5" id="KW-1185">Reference proteome</keyword>
<dbReference type="PROSITE" id="PS50263">
    <property type="entry name" value="CN_HYDROLASE"/>
    <property type="match status" value="1"/>
</dbReference>
<dbReference type="Proteomes" id="UP001272242">
    <property type="component" value="Unassembled WGS sequence"/>
</dbReference>
<evidence type="ECO:0000256" key="2">
    <source>
        <dbReference type="SAM" id="SignalP"/>
    </source>
</evidence>
<dbReference type="InterPro" id="IPR050345">
    <property type="entry name" value="Aliph_Amidase/BUP"/>
</dbReference>
<dbReference type="GO" id="GO:0016787">
    <property type="term" value="F:hydrolase activity"/>
    <property type="evidence" value="ECO:0007669"/>
    <property type="project" value="UniProtKB-KW"/>
</dbReference>
<sequence length="302" mass="33304">MRTLLIFLILLPLIFGATAPGVPSVNQQPPVAPKTVKVAAVQCSSDLGDVAANTRKLTALAQEAAKAGAKFVVLPETAITGYLSQDLKTNWHIKGMPIEKRFEGKDPKGFAEEVPGASTKHFCALAKKLGIYLTVPLLEVDFTKGKDAPRYFNTVCLASPKGELVAHYRKLTPWPYPEKSWATAGDRGVQVYDTEYGRVGLGICFDIHTVLEKYEPHAIWCLLYPIAWVDQEHPAEWMWEKLPARVKPFKHHLVGANWSVDKKPDWRGYGFSVIVSNEGTVIAGAKSLYGSEIVYADLPTAK</sequence>
<proteinExistence type="predicted"/>
<dbReference type="PANTHER" id="PTHR43674">
    <property type="entry name" value="NITRILASE C965.09-RELATED"/>
    <property type="match status" value="1"/>
</dbReference>
<dbReference type="EMBL" id="JAXBLV010000227">
    <property type="protein sequence ID" value="MDY3562983.1"/>
    <property type="molecule type" value="Genomic_DNA"/>
</dbReference>
<accession>A0ABU5F5X7</accession>
<keyword evidence="2" id="KW-0732">Signal</keyword>
<organism evidence="4 5">
    <name type="scientific">Gemmata algarum</name>
    <dbReference type="NCBI Taxonomy" id="2975278"/>
    <lineage>
        <taxon>Bacteria</taxon>
        <taxon>Pseudomonadati</taxon>
        <taxon>Planctomycetota</taxon>
        <taxon>Planctomycetia</taxon>
        <taxon>Gemmatales</taxon>
        <taxon>Gemmataceae</taxon>
        <taxon>Gemmata</taxon>
    </lineage>
</organism>
<gene>
    <name evidence="4" type="ORF">R5W23_004466</name>
</gene>
<dbReference type="PANTHER" id="PTHR43674:SF2">
    <property type="entry name" value="BETA-UREIDOPROPIONASE"/>
    <property type="match status" value="1"/>
</dbReference>
<dbReference type="RefSeq" id="WP_320689249.1">
    <property type="nucleotide sequence ID" value="NZ_JAXBLV010000227.1"/>
</dbReference>
<name>A0ABU5F5X7_9BACT</name>
<feature type="signal peptide" evidence="2">
    <location>
        <begin position="1"/>
        <end position="19"/>
    </location>
</feature>